<keyword evidence="2" id="KW-1003">Cell membrane</keyword>
<feature type="transmembrane region" description="Helical" evidence="7">
    <location>
        <begin position="162"/>
        <end position="183"/>
    </location>
</feature>
<dbReference type="PANTHER" id="PTHR30213:SF0">
    <property type="entry name" value="UPF0761 MEMBRANE PROTEIN YIHY"/>
    <property type="match status" value="1"/>
</dbReference>
<comment type="caution">
    <text evidence="8">The sequence shown here is derived from an EMBL/GenBank/DDBJ whole genome shotgun (WGS) entry which is preliminary data.</text>
</comment>
<feature type="region of interest" description="Disordered" evidence="6">
    <location>
        <begin position="334"/>
        <end position="374"/>
    </location>
</feature>
<keyword evidence="9" id="KW-1185">Reference proteome</keyword>
<reference evidence="9" key="1">
    <citation type="journal article" date="2019" name="Int. J. Syst. Evol. Microbiol.">
        <title>The Global Catalogue of Microorganisms (GCM) 10K type strain sequencing project: providing services to taxonomists for standard genome sequencing and annotation.</title>
        <authorList>
            <consortium name="The Broad Institute Genomics Platform"/>
            <consortium name="The Broad Institute Genome Sequencing Center for Infectious Disease"/>
            <person name="Wu L."/>
            <person name="Ma J."/>
        </authorList>
    </citation>
    <scope>NUCLEOTIDE SEQUENCE [LARGE SCALE GENOMIC DNA]</scope>
    <source>
        <strain evidence="9">CGMCC 1.13681</strain>
    </source>
</reference>
<evidence type="ECO:0000256" key="7">
    <source>
        <dbReference type="SAM" id="Phobius"/>
    </source>
</evidence>
<feature type="compositionally biased region" description="Acidic residues" evidence="6">
    <location>
        <begin position="341"/>
        <end position="356"/>
    </location>
</feature>
<keyword evidence="3 7" id="KW-0812">Transmembrane</keyword>
<protein>
    <submittedName>
        <fullName evidence="8">YihY/virulence factor BrkB family protein</fullName>
    </submittedName>
</protein>
<evidence type="ECO:0000256" key="6">
    <source>
        <dbReference type="SAM" id="MobiDB-lite"/>
    </source>
</evidence>
<proteinExistence type="predicted"/>
<dbReference type="Proteomes" id="UP001596413">
    <property type="component" value="Unassembled WGS sequence"/>
</dbReference>
<evidence type="ECO:0000256" key="2">
    <source>
        <dbReference type="ARBA" id="ARBA00022475"/>
    </source>
</evidence>
<organism evidence="8 9">
    <name type="scientific">Streptomyces polyrhachis</name>
    <dbReference type="NCBI Taxonomy" id="1282885"/>
    <lineage>
        <taxon>Bacteria</taxon>
        <taxon>Bacillati</taxon>
        <taxon>Actinomycetota</taxon>
        <taxon>Actinomycetes</taxon>
        <taxon>Kitasatosporales</taxon>
        <taxon>Streptomycetaceae</taxon>
        <taxon>Streptomyces</taxon>
    </lineage>
</organism>
<keyword evidence="4 7" id="KW-1133">Transmembrane helix</keyword>
<dbReference type="Pfam" id="PF03631">
    <property type="entry name" value="Virul_fac_BrkB"/>
    <property type="match status" value="1"/>
</dbReference>
<evidence type="ECO:0000256" key="4">
    <source>
        <dbReference type="ARBA" id="ARBA00022989"/>
    </source>
</evidence>
<dbReference type="PANTHER" id="PTHR30213">
    <property type="entry name" value="INNER MEMBRANE PROTEIN YHJD"/>
    <property type="match status" value="1"/>
</dbReference>
<dbReference type="RefSeq" id="WP_386413788.1">
    <property type="nucleotide sequence ID" value="NZ_JBHSZO010000011.1"/>
</dbReference>
<evidence type="ECO:0000313" key="8">
    <source>
        <dbReference type="EMBL" id="MFC7218438.1"/>
    </source>
</evidence>
<gene>
    <name evidence="8" type="ORF">ACFQLX_09690</name>
</gene>
<evidence type="ECO:0000256" key="1">
    <source>
        <dbReference type="ARBA" id="ARBA00004651"/>
    </source>
</evidence>
<feature type="compositionally biased region" description="Basic and acidic residues" evidence="6">
    <location>
        <begin position="357"/>
        <end position="374"/>
    </location>
</feature>
<feature type="transmembrane region" description="Helical" evidence="7">
    <location>
        <begin position="275"/>
        <end position="296"/>
    </location>
</feature>
<evidence type="ECO:0000313" key="9">
    <source>
        <dbReference type="Proteomes" id="UP001596413"/>
    </source>
</evidence>
<evidence type="ECO:0000256" key="5">
    <source>
        <dbReference type="ARBA" id="ARBA00023136"/>
    </source>
</evidence>
<dbReference type="EMBL" id="JBHSZO010000011">
    <property type="protein sequence ID" value="MFC7218438.1"/>
    <property type="molecule type" value="Genomic_DNA"/>
</dbReference>
<comment type="subcellular location">
    <subcellularLocation>
        <location evidence="1">Cell membrane</location>
        <topology evidence="1">Multi-pass membrane protein</topology>
    </subcellularLocation>
</comment>
<keyword evidence="5 7" id="KW-0472">Membrane</keyword>
<feature type="transmembrane region" description="Helical" evidence="7">
    <location>
        <begin position="56"/>
        <end position="78"/>
    </location>
</feature>
<name>A0ABW2GCA4_9ACTN</name>
<evidence type="ECO:0000256" key="3">
    <source>
        <dbReference type="ARBA" id="ARBA00022692"/>
    </source>
</evidence>
<feature type="transmembrane region" description="Helical" evidence="7">
    <location>
        <begin position="234"/>
        <end position="255"/>
    </location>
</feature>
<feature type="transmembrane region" description="Helical" evidence="7">
    <location>
        <begin position="203"/>
        <end position="222"/>
    </location>
</feature>
<accession>A0ABW2GCA4</accession>
<dbReference type="InterPro" id="IPR017039">
    <property type="entry name" value="Virul_fac_BrkB"/>
</dbReference>
<sequence>MQVEAGTEGPVRAGGRLRRARALYRHLPKRTVAWLLIKDTVDSCVKYRILGLAAEAAFFSLLSLPPLLLGLLGLLGYVEFIDMEQLRQNILRASERVLTEEGVDQLVRPLLDDVMKGGRPDVISLGFAFALWSGSRAVNVFIDTITVMYGLDGHRGIVRTRLLAFALYLVALVAGVVALPLMVVGPDALVNLLPWSGDLVRALYWPAVTVLSIAFLTTLYHVSVPVRSPWREDIPGALTALGLWLLCSFALRVYLTSTIEGRATIYGSVAAPVAVLLWIGVSAFAVLVGAAVNAAFDRVWPSVATATGRAQTARARERAAARIVAAAAAERLDRTRGLDGDSTEEEWEAGTEPDWEAEAKDEAQGARRTHSGED</sequence>